<keyword evidence="5 11" id="KW-1133">Transmembrane helix</keyword>
<feature type="non-terminal residue" evidence="12">
    <location>
        <position position="1"/>
    </location>
</feature>
<evidence type="ECO:0000313" key="12">
    <source>
        <dbReference type="EMBL" id="VDI57676.1"/>
    </source>
</evidence>
<feature type="binding site" evidence="8">
    <location>
        <position position="51"/>
    </location>
    <ligand>
        <name>Na(+)</name>
        <dbReference type="ChEBI" id="CHEBI:29101"/>
        <label>1</label>
    </ligand>
</feature>
<dbReference type="PROSITE" id="PS00610">
    <property type="entry name" value="NA_NEUROTRAN_SYMP_1"/>
    <property type="match status" value="1"/>
</dbReference>
<dbReference type="PRINTS" id="PR00176">
    <property type="entry name" value="NANEUSMPORT"/>
</dbReference>
<evidence type="ECO:0000256" key="9">
    <source>
        <dbReference type="PIRSR" id="PIRSR600175-2"/>
    </source>
</evidence>
<gene>
    <name evidence="12" type="ORF">MGAL_10B005522</name>
</gene>
<dbReference type="PROSITE" id="PS50267">
    <property type="entry name" value="NA_NEUROTRAN_SYMP_3"/>
    <property type="match status" value="1"/>
</dbReference>
<protein>
    <recommendedName>
        <fullName evidence="10">Transporter</fullName>
    </recommendedName>
</protein>
<name>A0A8B6G2B1_MYTGA</name>
<comment type="subcellular location">
    <subcellularLocation>
        <location evidence="1">Membrane</location>
        <topology evidence="1">Multi-pass membrane protein</topology>
    </subcellularLocation>
</comment>
<feature type="transmembrane region" description="Helical" evidence="11">
    <location>
        <begin position="471"/>
        <end position="492"/>
    </location>
</feature>
<evidence type="ECO:0000313" key="13">
    <source>
        <dbReference type="Proteomes" id="UP000596742"/>
    </source>
</evidence>
<dbReference type="InterPro" id="IPR037272">
    <property type="entry name" value="SNS_sf"/>
</dbReference>
<feature type="disulfide bond" evidence="9">
    <location>
        <begin position="149"/>
        <end position="158"/>
    </location>
</feature>
<evidence type="ECO:0000256" key="5">
    <source>
        <dbReference type="ARBA" id="ARBA00022989"/>
    </source>
</evidence>
<comment type="caution">
    <text evidence="12">The sequence shown here is derived from an EMBL/GenBank/DDBJ whole genome shotgun (WGS) entry which is preliminary data.</text>
</comment>
<keyword evidence="9" id="KW-1015">Disulfide bond</keyword>
<feature type="transmembrane region" description="Helical" evidence="11">
    <location>
        <begin position="554"/>
        <end position="574"/>
    </location>
</feature>
<dbReference type="GO" id="GO:0046872">
    <property type="term" value="F:metal ion binding"/>
    <property type="evidence" value="ECO:0007669"/>
    <property type="project" value="UniProtKB-KW"/>
</dbReference>
<dbReference type="SUPFAM" id="SSF161070">
    <property type="entry name" value="SNF-like"/>
    <property type="match status" value="1"/>
</dbReference>
<dbReference type="GO" id="GO:0089718">
    <property type="term" value="P:amino acid import across plasma membrane"/>
    <property type="evidence" value="ECO:0007669"/>
    <property type="project" value="TreeGrafter"/>
</dbReference>
<dbReference type="EMBL" id="UYJE01007764">
    <property type="protein sequence ID" value="VDI57676.1"/>
    <property type="molecule type" value="Genomic_DNA"/>
</dbReference>
<accession>A0A8B6G2B1</accession>
<dbReference type="InterPro" id="IPR000175">
    <property type="entry name" value="Na/ntran_symport"/>
</dbReference>
<keyword evidence="8" id="KW-0915">Sodium</keyword>
<dbReference type="PANTHER" id="PTHR11616">
    <property type="entry name" value="SODIUM/CHLORIDE DEPENDENT TRANSPORTER"/>
    <property type="match status" value="1"/>
</dbReference>
<comment type="similarity">
    <text evidence="2 10">Belongs to the sodium:neurotransmitter symporter (SNF) (TC 2.A.22) family.</text>
</comment>
<keyword evidence="10" id="KW-0769">Symport</keyword>
<dbReference type="GO" id="GO:0005283">
    <property type="term" value="F:amino acid:sodium symporter activity"/>
    <property type="evidence" value="ECO:0007669"/>
    <property type="project" value="TreeGrafter"/>
</dbReference>
<evidence type="ECO:0000256" key="8">
    <source>
        <dbReference type="PIRSR" id="PIRSR600175-1"/>
    </source>
</evidence>
<organism evidence="12 13">
    <name type="scientific">Mytilus galloprovincialis</name>
    <name type="common">Mediterranean mussel</name>
    <dbReference type="NCBI Taxonomy" id="29158"/>
    <lineage>
        <taxon>Eukaryota</taxon>
        <taxon>Metazoa</taxon>
        <taxon>Spiralia</taxon>
        <taxon>Lophotrochozoa</taxon>
        <taxon>Mollusca</taxon>
        <taxon>Bivalvia</taxon>
        <taxon>Autobranchia</taxon>
        <taxon>Pteriomorphia</taxon>
        <taxon>Mytilida</taxon>
        <taxon>Mytiloidea</taxon>
        <taxon>Mytilidae</taxon>
        <taxon>Mytilinae</taxon>
        <taxon>Mytilus</taxon>
    </lineage>
</organism>
<evidence type="ECO:0000256" key="7">
    <source>
        <dbReference type="ARBA" id="ARBA00023180"/>
    </source>
</evidence>
<evidence type="ECO:0000256" key="6">
    <source>
        <dbReference type="ARBA" id="ARBA00023136"/>
    </source>
</evidence>
<feature type="binding site" evidence="8">
    <location>
        <position position="415"/>
    </location>
    <ligand>
        <name>Na(+)</name>
        <dbReference type="ChEBI" id="CHEBI:29101"/>
        <label>1</label>
    </ligand>
</feature>
<feature type="transmembrane region" description="Helical" evidence="11">
    <location>
        <begin position="265"/>
        <end position="292"/>
    </location>
</feature>
<dbReference type="Pfam" id="PF00209">
    <property type="entry name" value="SNF"/>
    <property type="match status" value="1"/>
</dbReference>
<evidence type="ECO:0000256" key="11">
    <source>
        <dbReference type="SAM" id="Phobius"/>
    </source>
</evidence>
<feature type="binding site" evidence="8">
    <location>
        <position position="315"/>
    </location>
    <ligand>
        <name>Na(+)</name>
        <dbReference type="ChEBI" id="CHEBI:29101"/>
        <label>1</label>
    </ligand>
</feature>
<proteinExistence type="inferred from homology"/>
<feature type="transmembrane region" description="Helical" evidence="11">
    <location>
        <begin position="106"/>
        <end position="136"/>
    </location>
</feature>
<evidence type="ECO:0000256" key="1">
    <source>
        <dbReference type="ARBA" id="ARBA00004141"/>
    </source>
</evidence>
<dbReference type="AlphaFoldDB" id="A0A8B6G2B1"/>
<keyword evidence="6 11" id="KW-0472">Membrane</keyword>
<dbReference type="PANTHER" id="PTHR11616:SF321">
    <property type="entry name" value="SODIUM-DEPENDENT NUTRIENT AMINO ACID TRANSPORTER 1-RELATED"/>
    <property type="match status" value="1"/>
</dbReference>
<dbReference type="GO" id="GO:0005886">
    <property type="term" value="C:plasma membrane"/>
    <property type="evidence" value="ECO:0007669"/>
    <property type="project" value="TreeGrafter"/>
</dbReference>
<feature type="transmembrane region" description="Helical" evidence="11">
    <location>
        <begin position="400"/>
        <end position="428"/>
    </location>
</feature>
<feature type="transmembrane region" description="Helical" evidence="11">
    <location>
        <begin position="341"/>
        <end position="365"/>
    </location>
</feature>
<evidence type="ECO:0000256" key="3">
    <source>
        <dbReference type="ARBA" id="ARBA00022448"/>
    </source>
</evidence>
<evidence type="ECO:0000256" key="4">
    <source>
        <dbReference type="ARBA" id="ARBA00022692"/>
    </source>
</evidence>
<evidence type="ECO:0000256" key="2">
    <source>
        <dbReference type="ARBA" id="ARBA00006459"/>
    </source>
</evidence>
<keyword evidence="7" id="KW-0325">Glycoprotein</keyword>
<keyword evidence="4 10" id="KW-0812">Transmembrane</keyword>
<keyword evidence="3 10" id="KW-0813">Transport</keyword>
<feature type="transmembrane region" description="Helical" evidence="11">
    <location>
        <begin position="312"/>
        <end position="329"/>
    </location>
</feature>
<evidence type="ECO:0000256" key="10">
    <source>
        <dbReference type="RuleBase" id="RU003732"/>
    </source>
</evidence>
<feature type="binding site" evidence="8">
    <location>
        <position position="47"/>
    </location>
    <ligand>
        <name>Na(+)</name>
        <dbReference type="ChEBI" id="CHEBI:29101"/>
        <label>1</label>
    </ligand>
</feature>
<feature type="transmembrane region" description="Helical" evidence="11">
    <location>
        <begin position="67"/>
        <end position="85"/>
    </location>
</feature>
<reference evidence="12" key="1">
    <citation type="submission" date="2018-11" db="EMBL/GenBank/DDBJ databases">
        <authorList>
            <person name="Alioto T."/>
            <person name="Alioto T."/>
        </authorList>
    </citation>
    <scope>NUCLEOTIDE SEQUENCE</scope>
</reference>
<dbReference type="Proteomes" id="UP000596742">
    <property type="component" value="Unassembled WGS sequence"/>
</dbReference>
<feature type="transmembrane region" description="Helical" evidence="11">
    <location>
        <begin position="512"/>
        <end position="534"/>
    </location>
</feature>
<keyword evidence="8" id="KW-0479">Metal-binding</keyword>
<dbReference type="OrthoDB" id="6150485at2759"/>
<feature type="transmembrane region" description="Helical" evidence="11">
    <location>
        <begin position="440"/>
        <end position="465"/>
    </location>
</feature>
<keyword evidence="13" id="KW-1185">Reference proteome</keyword>
<sequence>QSIHITRITSIQTGQSEMARALLMLAIIQNLFQSKIDYLQSMSVLSVGLGNLWRFPYICLRNGGGAFLIPYFICLLLFGIPLFFLETAAGQFSGLGCLHVWEVCPIFKGVGIGIVIMNVICGLYYNIILAWTIYYIGNSFIGPLPWTTCDNTWNTQQCVADRGVLNQGRNYTTQNHNLTIKMLKIDVDNTTTLNDYTWTNDTSKLMTAQEEFWQYNVLQMSSGIHDIGDLNWRLTLCLFGAWVLICVCISKGVKSVGKVVYVTATLPYILLTIVLVKGLTLDGAIGGVILYLKPDFSKLLKLQVWMEASIQVFYSLGATWGPLFTMASFNKFKNNCLRDSIILSFIGEGTSVYAGLIIFTVLGFMSARFSLPLDKIVTSGPGLGFIVYPEALGQLPGQNIWSALFFVMLLTVGLDTQFALCEVVIVACTDNFLWLRSRRVKFVIVVCFANFLCGVIMTTEGGIYIFQVIDWYIAAFCPAVFGIIECIVFGWIYGLDRFSRDVKLMLGRGIPIFFRICICFITPSILLAVLVYSITAYQPPTYGSYQYPDAAVGFGIFVSVFPLIPIIVCAFIVVQNMPGETYKQKITTAFRPSSKWKPAIKEIQSDYYENGAVQQTRFFEKVKLNLIGEIF</sequence>